<name>A0AAN8C2J8_9TELE</name>
<gene>
    <name evidence="2" type="ORF">CesoFtcFv8_011492</name>
</gene>
<feature type="region of interest" description="Disordered" evidence="1">
    <location>
        <begin position="93"/>
        <end position="113"/>
    </location>
</feature>
<sequence length="113" mass="12863">MSRHQLQVTWANDFLSCEHLQLLLLVHLHSGLQPPPRATVSNTFQRSVYLAELVDAQGNEMLESEGTTGSQYWKQNARRILAVAERDFQDLQGTKRRRLSRHDEHAAGIGEVT</sequence>
<accession>A0AAN8C2J8</accession>
<protein>
    <submittedName>
        <fullName evidence="2">Uncharacterized protein</fullName>
    </submittedName>
</protein>
<dbReference type="Proteomes" id="UP001335648">
    <property type="component" value="Unassembled WGS sequence"/>
</dbReference>
<comment type="caution">
    <text evidence="2">The sequence shown here is derived from an EMBL/GenBank/DDBJ whole genome shotgun (WGS) entry which is preliminary data.</text>
</comment>
<evidence type="ECO:0000313" key="3">
    <source>
        <dbReference type="Proteomes" id="UP001335648"/>
    </source>
</evidence>
<keyword evidence="3" id="KW-1185">Reference proteome</keyword>
<reference evidence="2 3" key="1">
    <citation type="journal article" date="2023" name="Mol. Biol. Evol.">
        <title>Genomics of Secondarily Temperate Adaptation in the Only Non-Antarctic Icefish.</title>
        <authorList>
            <person name="Rivera-Colon A.G."/>
            <person name="Rayamajhi N."/>
            <person name="Minhas B.F."/>
            <person name="Madrigal G."/>
            <person name="Bilyk K.T."/>
            <person name="Yoon V."/>
            <person name="Hune M."/>
            <person name="Gregory S."/>
            <person name="Cheng C.H.C."/>
            <person name="Catchen J.M."/>
        </authorList>
    </citation>
    <scope>NUCLEOTIDE SEQUENCE [LARGE SCALE GENOMIC DNA]</scope>
    <source>
        <strain evidence="2">JC2023a</strain>
    </source>
</reference>
<evidence type="ECO:0000256" key="1">
    <source>
        <dbReference type="SAM" id="MobiDB-lite"/>
    </source>
</evidence>
<dbReference type="EMBL" id="JAULUE010002054">
    <property type="protein sequence ID" value="KAK5894843.1"/>
    <property type="molecule type" value="Genomic_DNA"/>
</dbReference>
<evidence type="ECO:0000313" key="2">
    <source>
        <dbReference type="EMBL" id="KAK5894843.1"/>
    </source>
</evidence>
<dbReference type="AlphaFoldDB" id="A0AAN8C2J8"/>
<proteinExistence type="predicted"/>
<organism evidence="2 3">
    <name type="scientific">Champsocephalus esox</name>
    <name type="common">pike icefish</name>
    <dbReference type="NCBI Taxonomy" id="159716"/>
    <lineage>
        <taxon>Eukaryota</taxon>
        <taxon>Metazoa</taxon>
        <taxon>Chordata</taxon>
        <taxon>Craniata</taxon>
        <taxon>Vertebrata</taxon>
        <taxon>Euteleostomi</taxon>
        <taxon>Actinopterygii</taxon>
        <taxon>Neopterygii</taxon>
        <taxon>Teleostei</taxon>
        <taxon>Neoteleostei</taxon>
        <taxon>Acanthomorphata</taxon>
        <taxon>Eupercaria</taxon>
        <taxon>Perciformes</taxon>
        <taxon>Notothenioidei</taxon>
        <taxon>Channichthyidae</taxon>
        <taxon>Champsocephalus</taxon>
    </lineage>
</organism>